<feature type="coiled-coil region" evidence="5">
    <location>
        <begin position="83"/>
        <end position="131"/>
    </location>
</feature>
<evidence type="ECO:0000256" key="3">
    <source>
        <dbReference type="ARBA" id="ARBA00022771"/>
    </source>
</evidence>
<feature type="compositionally biased region" description="Polar residues" evidence="6">
    <location>
        <begin position="340"/>
        <end position="350"/>
    </location>
</feature>
<evidence type="ECO:0000256" key="2">
    <source>
        <dbReference type="ARBA" id="ARBA00022723"/>
    </source>
</evidence>
<feature type="region of interest" description="Disordered" evidence="6">
    <location>
        <begin position="292"/>
        <end position="445"/>
    </location>
</feature>
<feature type="domain" description="RanBP2-type" evidence="7">
    <location>
        <begin position="457"/>
        <end position="476"/>
    </location>
</feature>
<keyword evidence="8" id="KW-1185">Reference proteome</keyword>
<accession>A0ABM3WPX9</accession>
<dbReference type="GeneID" id="132535740"/>
<dbReference type="PANTHER" id="PTHR23111">
    <property type="entry name" value="ZINC FINGER PROTEIN"/>
    <property type="match status" value="1"/>
</dbReference>
<dbReference type="Pfam" id="PF15186">
    <property type="entry name" value="TEX13"/>
    <property type="match status" value="1"/>
</dbReference>
<gene>
    <name evidence="9" type="primary">LOC132535740</name>
</gene>
<dbReference type="Proteomes" id="UP001652624">
    <property type="component" value="Chromosome X"/>
</dbReference>
<dbReference type="InterPro" id="IPR001876">
    <property type="entry name" value="Znf_RanBP2"/>
</dbReference>
<feature type="compositionally biased region" description="Basic and acidic residues" evidence="6">
    <location>
        <begin position="328"/>
        <end position="338"/>
    </location>
</feature>
<keyword evidence="3" id="KW-0863">Zinc-finger</keyword>
<evidence type="ECO:0000256" key="6">
    <source>
        <dbReference type="SAM" id="MobiDB-lite"/>
    </source>
</evidence>
<proteinExistence type="inferred from homology"/>
<dbReference type="PROSITE" id="PS01358">
    <property type="entry name" value="ZF_RANBP2_1"/>
    <property type="match status" value="1"/>
</dbReference>
<evidence type="ECO:0000313" key="8">
    <source>
        <dbReference type="Proteomes" id="UP001652624"/>
    </source>
</evidence>
<comment type="similarity">
    <text evidence="1">Belongs to the TEX13 family.</text>
</comment>
<evidence type="ECO:0000256" key="5">
    <source>
        <dbReference type="SAM" id="Coils"/>
    </source>
</evidence>
<keyword evidence="2" id="KW-0479">Metal-binding</keyword>
<name>A0ABM3WPX9_ERIEU</name>
<keyword evidence="5" id="KW-0175">Coiled coil</keyword>
<feature type="compositionally biased region" description="Polar residues" evidence="6">
    <location>
        <begin position="384"/>
        <end position="396"/>
    </location>
</feature>
<sequence length="490" mass="55039">MAVDFGDHSSGFRHNEVIKFINNEVLLNGGGPDFYVAFRSRPWSEVEDRLLKVVADPQVPLTLKRACTWSALALSVRVGARQREQQARRARRLQELVEEREAASRSLAAELQRLREERQTVLMQLRNVRATLKHTVDEREVLRGRLLQAQRSIQAMPPRLPQAVMPNQGADRQGVVVWPVDVGEQGKMAPVGAQGMLQPEAQMAAPGAMFYMTRPQNPWFPAMPPPMPMRMPMPMPMPMPMQMPMPMPMPMAVPQSIPHQLAPYPMRLPYATPLPQIIRESQATAVVTPHMPLQGVSVGAQEEEEEGEGEEEGQEEECENPQDTSLLEDERNQSKEESLMSPQGATSLETLENDCQEDQKTSQETILEDSSFQSQKESPVALQEIQSVENTRNYSHQEGPEGPPETPFQEDIGCHGVRKSPNKQQAQGQMAEQAEEENGSEFQQEEMSVSGYTLMNWVCQSCEAINFSWRTSCYTCKKVGKALESGYLDP</sequence>
<dbReference type="PANTHER" id="PTHR23111:SF28">
    <property type="entry name" value="TESTIS-EXPRESSED PROTEIN 13D"/>
    <property type="match status" value="1"/>
</dbReference>
<evidence type="ECO:0000259" key="7">
    <source>
        <dbReference type="PROSITE" id="PS01358"/>
    </source>
</evidence>
<keyword evidence="4" id="KW-0862">Zinc</keyword>
<evidence type="ECO:0000256" key="4">
    <source>
        <dbReference type="ARBA" id="ARBA00022833"/>
    </source>
</evidence>
<dbReference type="SUPFAM" id="SSF90209">
    <property type="entry name" value="Ran binding protein zinc finger-like"/>
    <property type="match status" value="1"/>
</dbReference>
<evidence type="ECO:0000256" key="1">
    <source>
        <dbReference type="ARBA" id="ARBA00008287"/>
    </source>
</evidence>
<feature type="compositionally biased region" description="Polar residues" evidence="6">
    <location>
        <begin position="362"/>
        <end position="377"/>
    </location>
</feature>
<protein>
    <submittedName>
        <fullName evidence="9">Testis-expressed protein 13D-like</fullName>
    </submittedName>
</protein>
<evidence type="ECO:0000313" key="9">
    <source>
        <dbReference type="RefSeq" id="XP_060038629.1"/>
    </source>
</evidence>
<dbReference type="InterPro" id="IPR028193">
    <property type="entry name" value="TEX13A-D_N"/>
</dbReference>
<reference evidence="9" key="1">
    <citation type="submission" date="2025-08" db="UniProtKB">
        <authorList>
            <consortium name="RefSeq"/>
        </authorList>
    </citation>
    <scope>IDENTIFICATION</scope>
</reference>
<feature type="compositionally biased region" description="Acidic residues" evidence="6">
    <location>
        <begin position="301"/>
        <end position="320"/>
    </location>
</feature>
<dbReference type="InterPro" id="IPR036443">
    <property type="entry name" value="Znf_RanBP2_sf"/>
</dbReference>
<dbReference type="RefSeq" id="XP_060038629.1">
    <property type="nucleotide sequence ID" value="XM_060182646.1"/>
</dbReference>
<organism evidence="8 9">
    <name type="scientific">Erinaceus europaeus</name>
    <name type="common">Western European hedgehog</name>
    <dbReference type="NCBI Taxonomy" id="9365"/>
    <lineage>
        <taxon>Eukaryota</taxon>
        <taxon>Metazoa</taxon>
        <taxon>Chordata</taxon>
        <taxon>Craniata</taxon>
        <taxon>Vertebrata</taxon>
        <taxon>Euteleostomi</taxon>
        <taxon>Mammalia</taxon>
        <taxon>Eutheria</taxon>
        <taxon>Laurasiatheria</taxon>
        <taxon>Eulipotyphla</taxon>
        <taxon>Erinaceidae</taxon>
        <taxon>Erinaceinae</taxon>
        <taxon>Erinaceus</taxon>
    </lineage>
</organism>